<dbReference type="SUPFAM" id="SSF55729">
    <property type="entry name" value="Acyl-CoA N-acyltransferases (Nat)"/>
    <property type="match status" value="2"/>
</dbReference>
<dbReference type="OrthoDB" id="9773932at2"/>
<reference evidence="2 3" key="1">
    <citation type="journal article" date="2011" name="J. Bacteriol.">
        <title>Complete genome sequence of seawater bacterium Glaciecola nitratireducens FR1064T.</title>
        <authorList>
            <person name="Bian F."/>
            <person name="Qin Q.L."/>
            <person name="Xie B.B."/>
            <person name="Shu Y.L."/>
            <person name="Zhang X.Y."/>
            <person name="Yu Y."/>
            <person name="Chen B."/>
            <person name="Chen X.L."/>
            <person name="Zhou B.C."/>
            <person name="Zhang Y.Z."/>
        </authorList>
    </citation>
    <scope>NUCLEOTIDE SEQUENCE [LARGE SCALE GENOMIC DNA]</scope>
    <source>
        <strain evidence="3">JCM 12485 / KCTC 12276 / FR1064</strain>
    </source>
</reference>
<dbReference type="PANTHER" id="PTHR36174:SF1">
    <property type="entry name" value="LIPID II:GLYCINE GLYCYLTRANSFERASE"/>
    <property type="match status" value="1"/>
</dbReference>
<proteinExistence type="predicted"/>
<dbReference type="KEGG" id="gni:GNIT_2565"/>
<evidence type="ECO:0000259" key="1">
    <source>
        <dbReference type="Pfam" id="PF13480"/>
    </source>
</evidence>
<dbReference type="PANTHER" id="PTHR36174">
    <property type="entry name" value="LIPID II:GLYCINE GLYCYLTRANSFERASE"/>
    <property type="match status" value="1"/>
</dbReference>
<dbReference type="InterPro" id="IPR016181">
    <property type="entry name" value="Acyl_CoA_acyltransferase"/>
</dbReference>
<organism evidence="2 3">
    <name type="scientific">Glaciecola nitratireducens (strain JCM 12485 / KCTC 12276 / FR1064)</name>
    <dbReference type="NCBI Taxonomy" id="1085623"/>
    <lineage>
        <taxon>Bacteria</taxon>
        <taxon>Pseudomonadati</taxon>
        <taxon>Pseudomonadota</taxon>
        <taxon>Gammaproteobacteria</taxon>
        <taxon>Alteromonadales</taxon>
        <taxon>Alteromonadaceae</taxon>
        <taxon>Brumicola</taxon>
    </lineage>
</organism>
<gene>
    <name evidence="2" type="ordered locus">GNIT_2565</name>
</gene>
<accession>G4QI48</accession>
<sequence length="344" mass="39221">MIRIATHDDAAIWNAFVENHELGSFCHLFGWRRVIHDSSGHKPHYLLSINEEGLLDGLLPLFEVKSFLFGHQLCSTPFCMYGGAIANSVEVKNALEQQACKLAQDLGVDYLELRYQSQQAELVEQGFVEKSVHSYFETELKNNDDDILLSIKKKQRAVVRHSLKNELSTTVAQDIDTLYHIYSTSVRNLGTPVFSKKLFKLLLDEFKDKVDVLTVSHDNTALSSVMSFYYKDTVMPYYGGGLTAARGAKSNDHMYYQLMCHAAKRGCKLFDFGRSKNDSGAFKYKNTWGIEPKPLFHYYHLVKAQELPNLSPNNPKYQMLINTWQKLPLKVSQIIGPFLSKYVA</sequence>
<dbReference type="eggNOG" id="COG2348">
    <property type="taxonomic scope" value="Bacteria"/>
</dbReference>
<dbReference type="AlphaFoldDB" id="G4QI48"/>
<feature type="domain" description="BioF2-like acetyltransferase" evidence="1">
    <location>
        <begin position="153"/>
        <end position="285"/>
    </location>
</feature>
<dbReference type="NCBIfam" id="TIGR03019">
    <property type="entry name" value="pepcterm_femAB"/>
    <property type="match status" value="1"/>
</dbReference>
<evidence type="ECO:0000313" key="3">
    <source>
        <dbReference type="Proteomes" id="UP000009282"/>
    </source>
</evidence>
<dbReference type="InterPro" id="IPR050644">
    <property type="entry name" value="PG_Glycine_Bridge_Synth"/>
</dbReference>
<keyword evidence="3" id="KW-1185">Reference proteome</keyword>
<dbReference type="STRING" id="1085623.GNIT_2565"/>
<dbReference type="HOGENOM" id="CLU_042156_0_0_6"/>
<evidence type="ECO:0000313" key="2">
    <source>
        <dbReference type="EMBL" id="AEP30662.1"/>
    </source>
</evidence>
<protein>
    <submittedName>
        <fullName evidence="2">FemAB-related protein, PEP-CTERM system-associated</fullName>
    </submittedName>
</protein>
<dbReference type="Proteomes" id="UP000009282">
    <property type="component" value="Chromosome"/>
</dbReference>
<dbReference type="Gene3D" id="3.40.630.30">
    <property type="match status" value="1"/>
</dbReference>
<dbReference type="InterPro" id="IPR017469">
    <property type="entry name" value="PEP-CTERM_FemAB-rel"/>
</dbReference>
<name>G4QI48_GLANF</name>
<dbReference type="EMBL" id="CP003060">
    <property type="protein sequence ID" value="AEP30662.1"/>
    <property type="molecule type" value="Genomic_DNA"/>
</dbReference>
<dbReference type="Pfam" id="PF13480">
    <property type="entry name" value="Acetyltransf_6"/>
    <property type="match status" value="1"/>
</dbReference>
<dbReference type="InterPro" id="IPR038740">
    <property type="entry name" value="BioF2-like_GNAT_dom"/>
</dbReference>
<dbReference type="RefSeq" id="WP_014109535.1">
    <property type="nucleotide sequence ID" value="NC_016041.1"/>
</dbReference>